<sequence length="135" mass="15573">MKKFLYYFTCTVVIGFLIYLGMKYNIRLVEEASQTYEMLPVLIFATIFPIVIGFILRLPKLIMEIKDKKEWTFNWIKVIAIGMPTLYILLLPILSYTSFGMDLLFAKELLLIGNTTLITIAGIVFGYVLLDSIKK</sequence>
<dbReference type="AlphaFoldDB" id="A0A4P7A249"/>
<feature type="transmembrane region" description="Helical" evidence="1">
    <location>
        <begin position="5"/>
        <end position="26"/>
    </location>
</feature>
<keyword evidence="1" id="KW-0472">Membrane</keyword>
<keyword evidence="1" id="KW-0812">Transmembrane</keyword>
<dbReference type="Proteomes" id="UP000294292">
    <property type="component" value="Chromosome"/>
</dbReference>
<reference evidence="2 3" key="1">
    <citation type="submission" date="2019-03" db="EMBL/GenBank/DDBJ databases">
        <title>Complete genome sequence of Paenisporosarcina antarctica CGMCC 1.6503T.</title>
        <authorList>
            <person name="Rong J.-C."/>
            <person name="Chi N.-Y."/>
            <person name="Zhang Q.-F."/>
        </authorList>
    </citation>
    <scope>NUCLEOTIDE SEQUENCE [LARGE SCALE GENOMIC DNA]</scope>
    <source>
        <strain evidence="2 3">CGMCC 1.6503</strain>
    </source>
</reference>
<feature type="transmembrane region" description="Helical" evidence="1">
    <location>
        <begin position="78"/>
        <end position="97"/>
    </location>
</feature>
<feature type="transmembrane region" description="Helical" evidence="1">
    <location>
        <begin position="109"/>
        <end position="130"/>
    </location>
</feature>
<organism evidence="2 3">
    <name type="scientific">Paenisporosarcina antarctica</name>
    <dbReference type="NCBI Taxonomy" id="417367"/>
    <lineage>
        <taxon>Bacteria</taxon>
        <taxon>Bacillati</taxon>
        <taxon>Bacillota</taxon>
        <taxon>Bacilli</taxon>
        <taxon>Bacillales</taxon>
        <taxon>Caryophanaceae</taxon>
        <taxon>Paenisporosarcina</taxon>
    </lineage>
</organism>
<dbReference type="OrthoDB" id="1798014at2"/>
<gene>
    <name evidence="2" type="ORF">E2636_16830</name>
</gene>
<name>A0A4P7A249_9BACL</name>
<evidence type="ECO:0000313" key="2">
    <source>
        <dbReference type="EMBL" id="QBP42704.1"/>
    </source>
</evidence>
<evidence type="ECO:0000313" key="3">
    <source>
        <dbReference type="Proteomes" id="UP000294292"/>
    </source>
</evidence>
<protein>
    <submittedName>
        <fullName evidence="2">Uncharacterized protein</fullName>
    </submittedName>
</protein>
<feature type="transmembrane region" description="Helical" evidence="1">
    <location>
        <begin position="38"/>
        <end position="58"/>
    </location>
</feature>
<keyword evidence="1" id="KW-1133">Transmembrane helix</keyword>
<evidence type="ECO:0000256" key="1">
    <source>
        <dbReference type="SAM" id="Phobius"/>
    </source>
</evidence>
<proteinExistence type="predicted"/>
<dbReference type="KEGG" id="panc:E2636_16830"/>
<accession>A0A4P7A249</accession>
<keyword evidence="3" id="KW-1185">Reference proteome</keyword>
<dbReference type="EMBL" id="CP038015">
    <property type="protein sequence ID" value="QBP42704.1"/>
    <property type="molecule type" value="Genomic_DNA"/>
</dbReference>